<keyword evidence="2" id="KW-1185">Reference proteome</keyword>
<name>A0ABV9PMR3_9ACTN</name>
<dbReference type="Proteomes" id="UP001595836">
    <property type="component" value="Unassembled WGS sequence"/>
</dbReference>
<evidence type="ECO:0000313" key="2">
    <source>
        <dbReference type="Proteomes" id="UP001595836"/>
    </source>
</evidence>
<gene>
    <name evidence="1" type="ORF">ACFO7U_02525</name>
</gene>
<organism evidence="1 2">
    <name type="scientific">Dietzia aurantiaca</name>
    <dbReference type="NCBI Taxonomy" id="983873"/>
    <lineage>
        <taxon>Bacteria</taxon>
        <taxon>Bacillati</taxon>
        <taxon>Actinomycetota</taxon>
        <taxon>Actinomycetes</taxon>
        <taxon>Mycobacteriales</taxon>
        <taxon>Dietziaceae</taxon>
        <taxon>Dietzia</taxon>
    </lineage>
</organism>
<dbReference type="EMBL" id="JBHSHP010000008">
    <property type="protein sequence ID" value="MFC4753655.1"/>
    <property type="molecule type" value="Genomic_DNA"/>
</dbReference>
<dbReference type="InterPro" id="IPR011335">
    <property type="entry name" value="Restrct_endonuc-II-like"/>
</dbReference>
<sequence length="316" mass="35118">MVDEAEDGLVSAPSRGKSLNRATLSRRDAPFLGSDAIAAGRLSPYQLRTRYRRLFPDVYVVASCVVTPEILVRAAALWAPEGSVLGGAGAALLHHERWYAPQSVTKTTDIYCPGTPRTVPGVRLRRWSRAFPKGHLVEREGVRFTSAARTAVDVGRWEDDDDIAIAKIDAVCNRGGITVNALGQTIDQMSGLHGVNRIRSLLRWCDERADSPPETRLRLMLIRAGLPTPTPQLVIRNEYGEKIATADLGYEKQKVAIFYDSELHREKGNWEFDAWANAQMAELGWERFRVTAQMMRSPGMLTRQIGSAVMRGDWSG</sequence>
<comment type="caution">
    <text evidence="1">The sequence shown here is derived from an EMBL/GenBank/DDBJ whole genome shotgun (WGS) entry which is preliminary data.</text>
</comment>
<dbReference type="SUPFAM" id="SSF52980">
    <property type="entry name" value="Restriction endonuclease-like"/>
    <property type="match status" value="1"/>
</dbReference>
<reference evidence="2" key="1">
    <citation type="journal article" date="2019" name="Int. J. Syst. Evol. Microbiol.">
        <title>The Global Catalogue of Microorganisms (GCM) 10K type strain sequencing project: providing services to taxonomists for standard genome sequencing and annotation.</title>
        <authorList>
            <consortium name="The Broad Institute Genomics Platform"/>
            <consortium name="The Broad Institute Genome Sequencing Center for Infectious Disease"/>
            <person name="Wu L."/>
            <person name="Ma J."/>
        </authorList>
    </citation>
    <scope>NUCLEOTIDE SEQUENCE [LARGE SCALE GENOMIC DNA]</scope>
    <source>
        <strain evidence="2">JCM 11882</strain>
    </source>
</reference>
<evidence type="ECO:0000313" key="1">
    <source>
        <dbReference type="EMBL" id="MFC4753655.1"/>
    </source>
</evidence>
<protein>
    <recommendedName>
        <fullName evidence="3">DUF559 domain-containing protein</fullName>
    </recommendedName>
</protein>
<proteinExistence type="predicted"/>
<accession>A0ABV9PMR3</accession>
<dbReference type="RefSeq" id="WP_344988101.1">
    <property type="nucleotide sequence ID" value="NZ_BAABCD010000005.1"/>
</dbReference>
<evidence type="ECO:0008006" key="3">
    <source>
        <dbReference type="Google" id="ProtNLM"/>
    </source>
</evidence>